<name>A0A4Z1HAW8_9HELO</name>
<dbReference type="PROSITE" id="PS50088">
    <property type="entry name" value="ANK_REPEAT"/>
    <property type="match status" value="3"/>
</dbReference>
<keyword evidence="6" id="KW-1185">Reference proteome</keyword>
<dbReference type="InterPro" id="IPR051165">
    <property type="entry name" value="Multifunctional_ANK_Repeat"/>
</dbReference>
<comment type="caution">
    <text evidence="5">The sequence shown here is derived from an EMBL/GenBank/DDBJ whole genome shotgun (WGS) entry which is preliminary data.</text>
</comment>
<organism evidence="5 6">
    <name type="scientific">Botryotinia convoluta</name>
    <dbReference type="NCBI Taxonomy" id="54673"/>
    <lineage>
        <taxon>Eukaryota</taxon>
        <taxon>Fungi</taxon>
        <taxon>Dikarya</taxon>
        <taxon>Ascomycota</taxon>
        <taxon>Pezizomycotina</taxon>
        <taxon>Leotiomycetes</taxon>
        <taxon>Helotiales</taxon>
        <taxon>Sclerotiniaceae</taxon>
        <taxon>Botryotinia</taxon>
    </lineage>
</organism>
<dbReference type="InterPro" id="IPR002110">
    <property type="entry name" value="Ankyrin_rpt"/>
</dbReference>
<dbReference type="Pfam" id="PF12796">
    <property type="entry name" value="Ank_2"/>
    <property type="match status" value="2"/>
</dbReference>
<dbReference type="AlphaFoldDB" id="A0A4Z1HAW8"/>
<dbReference type="SMART" id="SM00248">
    <property type="entry name" value="ANK"/>
    <property type="match status" value="4"/>
</dbReference>
<accession>A0A4Z1HAW8</accession>
<proteinExistence type="predicted"/>
<keyword evidence="2 3" id="KW-0040">ANK repeat</keyword>
<evidence type="ECO:0000256" key="1">
    <source>
        <dbReference type="ARBA" id="ARBA00022737"/>
    </source>
</evidence>
<reference evidence="5 6" key="1">
    <citation type="submission" date="2017-12" db="EMBL/GenBank/DDBJ databases">
        <title>Comparative genomics of Botrytis spp.</title>
        <authorList>
            <person name="Valero-Jimenez C.A."/>
            <person name="Tapia P."/>
            <person name="Veloso J."/>
            <person name="Silva-Moreno E."/>
            <person name="Staats M."/>
            <person name="Valdes J.H."/>
            <person name="Van Kan J.A.L."/>
        </authorList>
    </citation>
    <scope>NUCLEOTIDE SEQUENCE [LARGE SCALE GENOMIC DNA]</scope>
    <source>
        <strain evidence="5 6">MUCL11595</strain>
    </source>
</reference>
<feature type="repeat" description="ANK" evidence="3">
    <location>
        <begin position="7"/>
        <end position="39"/>
    </location>
</feature>
<evidence type="ECO:0000256" key="4">
    <source>
        <dbReference type="SAM" id="MobiDB-lite"/>
    </source>
</evidence>
<dbReference type="Proteomes" id="UP000297527">
    <property type="component" value="Unassembled WGS sequence"/>
</dbReference>
<feature type="region of interest" description="Disordered" evidence="4">
    <location>
        <begin position="340"/>
        <end position="365"/>
    </location>
</feature>
<dbReference type="SUPFAM" id="SSF48403">
    <property type="entry name" value="Ankyrin repeat"/>
    <property type="match status" value="1"/>
</dbReference>
<dbReference type="PANTHER" id="PTHR24123">
    <property type="entry name" value="ANKYRIN REPEAT-CONTAINING"/>
    <property type="match status" value="1"/>
</dbReference>
<evidence type="ECO:0000256" key="3">
    <source>
        <dbReference type="PROSITE-ProRule" id="PRU00023"/>
    </source>
</evidence>
<dbReference type="OrthoDB" id="3534805at2759"/>
<sequence length="383" mass="43131">MTIIQDICRTPLHYASLRCHIDAITELLRFGADLDAQDKSGCTPLHLAALCGHNLACDLLVSAGASVLSRDHENLSPIHCAIRKGYHRIVDVMMKQSVSYDILLQDGGNLLAYASRFGNAEMIEILIAAGMNINLTDSDEWPAFLSAMLNQALTEEFRIKLLTDVDNLYQTPRSESLLAILCLSSLLLATRGCDIILIVVAIISGNTTRTLTWHRLLRRVPKDKVYQYVNYISIYGTALYRTAAKSREQNLTIAELPVGHGAELEIIKWSHGTPLMGARITCNKRDGTQMTAVEEARYHPDIVSLLKSFDEKGVEALNEPRPALLANMVKVEECMNRIVEDEEQGKYQEKDEKRHEKEKKKEECEKICEDEGRENDIFEKDKE</sequence>
<feature type="repeat" description="ANK" evidence="3">
    <location>
        <begin position="106"/>
        <end position="138"/>
    </location>
</feature>
<dbReference type="PROSITE" id="PS50297">
    <property type="entry name" value="ANK_REP_REGION"/>
    <property type="match status" value="3"/>
</dbReference>
<feature type="repeat" description="ANK" evidence="3">
    <location>
        <begin position="40"/>
        <end position="72"/>
    </location>
</feature>
<keyword evidence="1" id="KW-0677">Repeat</keyword>
<dbReference type="EMBL" id="PQXN01000348">
    <property type="protein sequence ID" value="TGO46015.1"/>
    <property type="molecule type" value="Genomic_DNA"/>
</dbReference>
<gene>
    <name evidence="5" type="ORF">BCON_0350g00110</name>
</gene>
<evidence type="ECO:0000313" key="5">
    <source>
        <dbReference type="EMBL" id="TGO46015.1"/>
    </source>
</evidence>
<evidence type="ECO:0000256" key="2">
    <source>
        <dbReference type="ARBA" id="ARBA00023043"/>
    </source>
</evidence>
<protein>
    <submittedName>
        <fullName evidence="5">Uncharacterized protein</fullName>
    </submittedName>
</protein>
<evidence type="ECO:0000313" key="6">
    <source>
        <dbReference type="Proteomes" id="UP000297527"/>
    </source>
</evidence>
<dbReference type="InterPro" id="IPR036770">
    <property type="entry name" value="Ankyrin_rpt-contain_sf"/>
</dbReference>
<dbReference type="Gene3D" id="1.25.40.20">
    <property type="entry name" value="Ankyrin repeat-containing domain"/>
    <property type="match status" value="2"/>
</dbReference>
<dbReference type="PANTHER" id="PTHR24123:SF33">
    <property type="entry name" value="PROTEIN HOS4"/>
    <property type="match status" value="1"/>
</dbReference>